<dbReference type="RefSeq" id="WP_015807921.1">
    <property type="nucleotide sequence ID" value="NC_013061.1"/>
</dbReference>
<dbReference type="KEGG" id="phe:Phep_2103"/>
<accession>C6XX14</accession>
<keyword evidence="2" id="KW-1185">Reference proteome</keyword>
<protein>
    <submittedName>
        <fullName evidence="1">Uncharacterized protein</fullName>
    </submittedName>
</protein>
<evidence type="ECO:0000313" key="1">
    <source>
        <dbReference type="EMBL" id="ACU04308.1"/>
    </source>
</evidence>
<gene>
    <name evidence="1" type="ordered locus">Phep_2103</name>
</gene>
<sequence length="103" mass="11137">MFKRIAGIFILLSFLLVKSTPLFAVEQQLKNVVVAGAAQSTEDSTPDAEKESKQLEITDEDFPDQPVLLLAALTLAKRTGHIIVPAVTAPYISLPYPPPNSCS</sequence>
<dbReference type="EMBL" id="CP001681">
    <property type="protein sequence ID" value="ACU04308.1"/>
    <property type="molecule type" value="Genomic_DNA"/>
</dbReference>
<dbReference type="HOGENOM" id="CLU_2261068_0_0_10"/>
<dbReference type="AlphaFoldDB" id="C6XX14"/>
<organism evidence="1 2">
    <name type="scientific">Pedobacter heparinus (strain ATCC 13125 / DSM 2366 / CIP 104194 / JCM 7457 / NBRC 12017 / NCIMB 9290 / NRRL B-14731 / HIM 762-3)</name>
    <dbReference type="NCBI Taxonomy" id="485917"/>
    <lineage>
        <taxon>Bacteria</taxon>
        <taxon>Pseudomonadati</taxon>
        <taxon>Bacteroidota</taxon>
        <taxon>Sphingobacteriia</taxon>
        <taxon>Sphingobacteriales</taxon>
        <taxon>Sphingobacteriaceae</taxon>
        <taxon>Pedobacter</taxon>
    </lineage>
</organism>
<evidence type="ECO:0000313" key="2">
    <source>
        <dbReference type="Proteomes" id="UP000000852"/>
    </source>
</evidence>
<dbReference type="STRING" id="485917.Phep_2103"/>
<dbReference type="OrthoDB" id="773039at2"/>
<dbReference type="Proteomes" id="UP000000852">
    <property type="component" value="Chromosome"/>
</dbReference>
<reference evidence="1 2" key="1">
    <citation type="journal article" date="2009" name="Stand. Genomic Sci.">
        <title>Complete genome sequence of Pedobacter heparinus type strain (HIM 762-3).</title>
        <authorList>
            <person name="Han C."/>
            <person name="Spring S."/>
            <person name="Lapidus A."/>
            <person name="Del Rio T.G."/>
            <person name="Tice H."/>
            <person name="Copeland A."/>
            <person name="Cheng J.F."/>
            <person name="Lucas S."/>
            <person name="Chen F."/>
            <person name="Nolan M."/>
            <person name="Bruce D."/>
            <person name="Goodwin L."/>
            <person name="Pitluck S."/>
            <person name="Ivanova N."/>
            <person name="Mavromatis K."/>
            <person name="Mikhailova N."/>
            <person name="Pati A."/>
            <person name="Chen A."/>
            <person name="Palaniappan K."/>
            <person name="Land M."/>
            <person name="Hauser L."/>
            <person name="Chang Y.J."/>
            <person name="Jeffries C.C."/>
            <person name="Saunders E."/>
            <person name="Chertkov O."/>
            <person name="Brettin T."/>
            <person name="Goker M."/>
            <person name="Rohde M."/>
            <person name="Bristow J."/>
            <person name="Eisen J.A."/>
            <person name="Markowitz V."/>
            <person name="Hugenholtz P."/>
            <person name="Kyrpides N.C."/>
            <person name="Klenk H.P."/>
            <person name="Detter J.C."/>
        </authorList>
    </citation>
    <scope>NUCLEOTIDE SEQUENCE [LARGE SCALE GENOMIC DNA]</scope>
    <source>
        <strain evidence="2">ATCC 13125 / DSM 2366 / CIP 104194 / JCM 7457 / NBRC 12017 / NCIMB 9290 / NRRL B-14731 / HIM 762-3</strain>
    </source>
</reference>
<name>C6XX14_PEDHD</name>
<proteinExistence type="predicted"/>